<evidence type="ECO:0000256" key="14">
    <source>
        <dbReference type="ARBA" id="ARBA00023004"/>
    </source>
</evidence>
<keyword evidence="10 22" id="KW-0227">DNA damage</keyword>
<keyword evidence="18 22" id="KW-0234">DNA repair</keyword>
<evidence type="ECO:0000256" key="1">
    <source>
        <dbReference type="ARBA" id="ARBA00001966"/>
    </source>
</evidence>
<evidence type="ECO:0000256" key="10">
    <source>
        <dbReference type="ARBA" id="ARBA00022763"/>
    </source>
</evidence>
<feature type="region of interest" description="Disordered" evidence="23">
    <location>
        <begin position="375"/>
        <end position="419"/>
    </location>
</feature>
<dbReference type="CDD" id="cd18808">
    <property type="entry name" value="SF1_C_Upf1"/>
    <property type="match status" value="1"/>
</dbReference>
<dbReference type="Gene3D" id="3.90.320.10">
    <property type="match status" value="1"/>
</dbReference>
<dbReference type="Proteomes" id="UP000028545">
    <property type="component" value="Unassembled WGS sequence"/>
</dbReference>
<dbReference type="GO" id="GO:0005739">
    <property type="term" value="C:mitochondrion"/>
    <property type="evidence" value="ECO:0007669"/>
    <property type="project" value="UniProtKB-SubCell"/>
</dbReference>
<accession>A0A084GGL1</accession>
<dbReference type="InterPro" id="IPR014808">
    <property type="entry name" value="DNA_replication_fac_Dna2_N"/>
</dbReference>
<evidence type="ECO:0000256" key="19">
    <source>
        <dbReference type="ARBA" id="ARBA00023242"/>
    </source>
</evidence>
<keyword evidence="15 22" id="KW-0411">Iron-sulfur</keyword>
<feature type="region of interest" description="Disordered" evidence="23">
    <location>
        <begin position="133"/>
        <end position="167"/>
    </location>
</feature>
<dbReference type="EC" id="3.6.4.12" evidence="22"/>
<keyword evidence="5 22" id="KW-0235">DNA replication</keyword>
<evidence type="ECO:0000256" key="20">
    <source>
        <dbReference type="ARBA" id="ARBA00023268"/>
    </source>
</evidence>
<evidence type="ECO:0000256" key="22">
    <source>
        <dbReference type="RuleBase" id="RU367041"/>
    </source>
</evidence>
<dbReference type="PANTHER" id="PTHR10887">
    <property type="entry name" value="DNA2/NAM7 HELICASE FAMILY"/>
    <property type="match status" value="1"/>
</dbReference>
<evidence type="ECO:0000256" key="23">
    <source>
        <dbReference type="SAM" id="MobiDB-lite"/>
    </source>
</evidence>
<dbReference type="EC" id="3.1.-.-" evidence="22"/>
<dbReference type="GO" id="GO:0017108">
    <property type="term" value="F:5'-flap endonuclease activity"/>
    <property type="evidence" value="ECO:0007669"/>
    <property type="project" value="UniProtKB-UniRule"/>
</dbReference>
<keyword evidence="16 22" id="KW-0238">DNA-binding</keyword>
<comment type="cofactor">
    <cofactor evidence="1">
        <name>[4Fe-4S] cluster</name>
        <dbReference type="ChEBI" id="CHEBI:49883"/>
    </cofactor>
</comment>
<dbReference type="CDD" id="cd22318">
    <property type="entry name" value="DNA2_N-like"/>
    <property type="match status" value="1"/>
</dbReference>
<evidence type="ECO:0000259" key="26">
    <source>
        <dbReference type="Pfam" id="PF13086"/>
    </source>
</evidence>
<feature type="domain" description="DNA2/NAM7 helicase helicase" evidence="26">
    <location>
        <begin position="1208"/>
        <end position="1275"/>
    </location>
</feature>
<keyword evidence="12 22" id="KW-0347">Helicase</keyword>
<dbReference type="KEGG" id="sapo:SAPIO_CDS0806"/>
<feature type="compositionally biased region" description="Basic and acidic residues" evidence="23">
    <location>
        <begin position="39"/>
        <end position="70"/>
    </location>
</feature>
<dbReference type="InterPro" id="IPR041677">
    <property type="entry name" value="DNA2/NAM7_AAA_11"/>
</dbReference>
<dbReference type="GO" id="GO:0006281">
    <property type="term" value="P:DNA repair"/>
    <property type="evidence" value="ECO:0007669"/>
    <property type="project" value="UniProtKB-KW"/>
</dbReference>
<keyword evidence="19 22" id="KW-0539">Nucleus</keyword>
<feature type="compositionally biased region" description="Polar residues" evidence="23">
    <location>
        <begin position="72"/>
        <end position="104"/>
    </location>
</feature>
<dbReference type="PANTHER" id="PTHR10887:SF433">
    <property type="entry name" value="DNA REPLICATION ATP-DEPENDENT HELICASE_NUCLEASE DNA2"/>
    <property type="match status" value="1"/>
</dbReference>
<keyword evidence="7 22" id="KW-0479">Metal-binding</keyword>
<feature type="region of interest" description="Disordered" evidence="23">
    <location>
        <begin position="209"/>
        <end position="271"/>
    </location>
</feature>
<feature type="compositionally biased region" description="Basic residues" evidence="23">
    <location>
        <begin position="141"/>
        <end position="151"/>
    </location>
</feature>
<evidence type="ECO:0000256" key="15">
    <source>
        <dbReference type="ARBA" id="ARBA00023014"/>
    </source>
</evidence>
<feature type="compositionally biased region" description="Low complexity" evidence="23">
    <location>
        <begin position="152"/>
        <end position="165"/>
    </location>
</feature>
<dbReference type="GO" id="GO:0017116">
    <property type="term" value="F:single-stranded DNA helicase activity"/>
    <property type="evidence" value="ECO:0007669"/>
    <property type="project" value="UniProtKB-UniRule"/>
</dbReference>
<comment type="function">
    <text evidence="22">Key enzyme involved in DNA replication and DNA repair. Involved in Okazaki fragments processing by cleaving long flaps that escape FEN1: flaps that are longer than 27 nucleotides are coated by replication protein A complex (RPA), leading to recruit DNA2 which cleaves the flap until it is too short to bind RPA and becomes a substrate for FEN1. Also involved in 5'-end resection of DNA during double-strand break (DSB) repair by mediating the cleavage of 5'-ssDNA.</text>
</comment>
<sequence length="1639" mass="182022">MPLPTNPAVGKVKRSPWQRSYSTPVSNRVDRTPTTISEATRKKLEKLKFRAKKDSPAEAKTADPSNKENTRPGLNNAETAEDGTNQPTSTPVNDVSSNTKTNELLDSIFDDDGHTSPNDRVMWAAAMQDDRDMYTSVRDVVRRRKGRKRARSSSPTSSPISKANSPAINIKQLAQALRSPHPDPTLELWDRYTRRCFIGDGSPQDRCGNGLADFLVSSSPRPPNDGNGITPQKESALRRAVASNRLHFNKRRKIETEDDSPTYMTTGGGQSKYSLVTSLLDSVTSSMQDIPQNQDQSPLHMREGTRQSHPRPPAESPSPAKRTRAALVPTPQPIQFNSNQTPPAPALPAPAVSDYGDDDFDDDILMAIDAQVSSTAVAAPPVTPGATNQAPRRSPRKSPREQANPLAQDQTILDDTSDYGLDDIDDDVFVLAEQAVVRDPVPAVTIDLVSQEKPAVEEEDLLDDDLGDDDDWNAVELAATQAVASQAAHQHIPKPSNVSESIPRSQKPRAIQRYLVTSVIPSEYVDKHGRELPEKMLLLEVDGTNKMQLASLRGEWYDTEVEESSYVHVIGDFDSTGRCVIDDDQNILILHPDQLISATVVADSFGCMRRAVLQDRVKATSEPTPPLVYGTLLHEIFQEALTARCWEPRFLTDVINRITEKHVEDLYTIKVTIPTAREHLQSKMPELRNWAATFVSPYPKPDAFVQDRNQKKVNMCISKLLDVEEHVWSPMYGLKGNIDATVQATFKDGLQSQTLTVPLEVKTGKHASAHHTAQTALYNLLLSDRYDIDITSGLLYYMESSTTMRVPTIRREILHMIMQRNRLAAYIRQRSVQLPPMMKKQNMCGKCYAQTSCFIYHKLADEGDGETSGMGTKFNEVVKHLTPIHRDFFLKWENLLTWEEKESQKLKRELWTMISSAREKVGRCFSDVVIDQVLGQSDSSKINRFQYSFVKHSPASSFSFLESQITVGEPVVVSDEQGHFALALGYVTGVRKNRVTVAVDRRLHNARIRQPGFDEVDNQVFAGIMDTNTKKGDQASLDEANALPMTRYRIDKDEFSNGMSVVRNNLVQIMADGVFGAQQIRRLVVDLDSPRFKTAPTQYHIPGHDSLNVDQKRAVEKVMSAQDYALVLGMPGTGKTTTIAHIIRALVGQGKSVLLTSYTHTAVDNILLKLMRDKINILRLGAPVKVHPEVQDFVTLAGNPMTSFEEIKEAWHGTPVVATTCLGISHPIFNERTFDYCIVDEASQITLPVCLGPIRMARTFVLVGDHNQLPPLVQNEKAREGGLDVSLFKLLSDTHPDSVVNLEHQYRMNEDIMTLSNTLIYNGRLRCGTEELKTRNLEVPNMAGLKQRHYDATALANPTIAAMAPTSVCKGGASQCWLQKALRPETRVCFINTDTLVPRIREEAKGSRIVNPSEAQIVTQLVESLITIGVPASEIGVMTHYRSQLSLLKHSLRHTGVEMHTADRFQGRDKDVVVLSLVRCNDANNIGDLLRDWRRINVAFTRAKTKLLVVGSRETLGGAGTEMVARFVRLMEEKAWVLDLPGDALHSHFFEEGLTQSLRTPLKGRGSPSKRSPLKGRMKSPAKVLGAGRKLFGAGVGKENMAGAGPKRVGMSDKVLGSRFVVGRDILNELTDGQAGRQL</sequence>
<feature type="compositionally biased region" description="Polar residues" evidence="23">
    <location>
        <begin position="17"/>
        <end position="38"/>
    </location>
</feature>
<dbReference type="FunFam" id="3.90.320.10:FF:000001">
    <property type="entry name" value="DNA replication helicase Dna2"/>
    <property type="match status" value="1"/>
</dbReference>
<keyword evidence="20 22" id="KW-0511">Multifunctional enzyme</keyword>
<evidence type="ECO:0000256" key="17">
    <source>
        <dbReference type="ARBA" id="ARBA00023128"/>
    </source>
</evidence>
<evidence type="ECO:0000256" key="12">
    <source>
        <dbReference type="ARBA" id="ARBA00022806"/>
    </source>
</evidence>
<dbReference type="GO" id="GO:0046872">
    <property type="term" value="F:metal ion binding"/>
    <property type="evidence" value="ECO:0007669"/>
    <property type="project" value="UniProtKB-UniRule"/>
</dbReference>
<keyword evidence="14 22" id="KW-0408">Iron</keyword>
<evidence type="ECO:0000313" key="30">
    <source>
        <dbReference type="Proteomes" id="UP000028545"/>
    </source>
</evidence>
<dbReference type="InterPro" id="IPR011604">
    <property type="entry name" value="PDDEXK-like_dom_sf"/>
</dbReference>
<evidence type="ECO:0000256" key="5">
    <source>
        <dbReference type="ARBA" id="ARBA00022705"/>
    </source>
</evidence>
<evidence type="ECO:0000313" key="29">
    <source>
        <dbReference type="EMBL" id="KEZ46473.1"/>
    </source>
</evidence>
<comment type="similarity">
    <text evidence="3 22">Belongs to the DNA2/NAM7 helicase family.</text>
</comment>
<evidence type="ECO:0000259" key="27">
    <source>
        <dbReference type="Pfam" id="PF13087"/>
    </source>
</evidence>
<dbReference type="GO" id="GO:0051539">
    <property type="term" value="F:4 iron, 4 sulfur cluster binding"/>
    <property type="evidence" value="ECO:0007669"/>
    <property type="project" value="UniProtKB-UniRule"/>
</dbReference>
<evidence type="ECO:0000256" key="4">
    <source>
        <dbReference type="ARBA" id="ARBA00022485"/>
    </source>
</evidence>
<dbReference type="EMBL" id="JOWA01000033">
    <property type="protein sequence ID" value="KEZ46473.1"/>
    <property type="molecule type" value="Genomic_DNA"/>
</dbReference>
<dbReference type="Gene3D" id="3.40.50.300">
    <property type="entry name" value="P-loop containing nucleotide triphosphate hydrolases"/>
    <property type="match status" value="2"/>
</dbReference>
<feature type="domain" description="DUF83" evidence="24">
    <location>
        <begin position="750"/>
        <end position="855"/>
    </location>
</feature>
<dbReference type="RefSeq" id="XP_016646272.1">
    <property type="nucleotide sequence ID" value="XM_016783506.1"/>
</dbReference>
<dbReference type="CDD" id="cd18041">
    <property type="entry name" value="DEXXQc_DNA2"/>
    <property type="match status" value="1"/>
</dbReference>
<feature type="region of interest" description="Disordered" evidence="23">
    <location>
        <begin position="287"/>
        <end position="360"/>
    </location>
</feature>
<dbReference type="InterPro" id="IPR027417">
    <property type="entry name" value="P-loop_NTPase"/>
</dbReference>
<feature type="domain" description="DNA2/NAM7 helicase-like C-terminal" evidence="27">
    <location>
        <begin position="1283"/>
        <end position="1513"/>
    </location>
</feature>
<dbReference type="InterPro" id="IPR022765">
    <property type="entry name" value="Dna2/Cas4_DUF83"/>
</dbReference>
<evidence type="ECO:0000259" key="25">
    <source>
        <dbReference type="Pfam" id="PF08696"/>
    </source>
</evidence>
<proteinExistence type="inferred from homology"/>
<dbReference type="OrthoDB" id="6513042at2759"/>
<dbReference type="VEuPathDB" id="FungiDB:SAPIO_CDS0806"/>
<dbReference type="Pfam" id="PF13086">
    <property type="entry name" value="AAA_11"/>
    <property type="match status" value="2"/>
</dbReference>
<dbReference type="GO" id="GO:0005694">
    <property type="term" value="C:chromosome"/>
    <property type="evidence" value="ECO:0007669"/>
    <property type="project" value="UniProtKB-SubCell"/>
</dbReference>
<keyword evidence="9" id="KW-0255">Endonuclease</keyword>
<keyword evidence="30" id="KW-1185">Reference proteome</keyword>
<reference evidence="29 30" key="1">
    <citation type="journal article" date="2014" name="Genome Announc.">
        <title>Draft genome sequence of the pathogenic fungus Scedosporium apiospermum.</title>
        <authorList>
            <person name="Vandeputte P."/>
            <person name="Ghamrawi S."/>
            <person name="Rechenmann M."/>
            <person name="Iltis A."/>
            <person name="Giraud S."/>
            <person name="Fleury M."/>
            <person name="Thornton C."/>
            <person name="Delhaes L."/>
            <person name="Meyer W."/>
            <person name="Papon N."/>
            <person name="Bouchara J.P."/>
        </authorList>
    </citation>
    <scope>NUCLEOTIDE SEQUENCE [LARGE SCALE GENOMIC DNA]</scope>
    <source>
        <strain evidence="29 30">IHEM 14462</strain>
    </source>
</reference>
<dbReference type="SUPFAM" id="SSF52540">
    <property type="entry name" value="P-loop containing nucleoside triphosphate hydrolases"/>
    <property type="match status" value="1"/>
</dbReference>
<dbReference type="InterPro" id="IPR047187">
    <property type="entry name" value="SF1_C_Upf1"/>
</dbReference>
<feature type="region of interest" description="Disordered" evidence="23">
    <location>
        <begin position="1"/>
        <end position="121"/>
    </location>
</feature>
<dbReference type="FunFam" id="3.40.50.300:FF:000789">
    <property type="entry name" value="DNA replication ATP-dependent helicase/nuclease DNA2"/>
    <property type="match status" value="1"/>
</dbReference>
<gene>
    <name evidence="29" type="ORF">SAPIO_CDS0806</name>
</gene>
<keyword evidence="22" id="KW-0158">Chromosome</keyword>
<keyword evidence="17" id="KW-0496">Mitochondrion</keyword>
<keyword evidence="6 22" id="KW-0540">Nuclease</keyword>
<evidence type="ECO:0000256" key="9">
    <source>
        <dbReference type="ARBA" id="ARBA00022759"/>
    </source>
</evidence>
<evidence type="ECO:0000256" key="18">
    <source>
        <dbReference type="ARBA" id="ARBA00023204"/>
    </source>
</evidence>
<evidence type="ECO:0000259" key="28">
    <source>
        <dbReference type="Pfam" id="PF21123"/>
    </source>
</evidence>
<feature type="domain" description="DNA2/NAM7 helicase helicase" evidence="26">
    <location>
        <begin position="1107"/>
        <end position="1193"/>
    </location>
</feature>
<keyword evidence="13 22" id="KW-0067">ATP-binding</keyword>
<dbReference type="OMA" id="SWFDTPC"/>
<dbReference type="InterPro" id="IPR048459">
    <property type="entry name" value="DNA2_Rift"/>
</dbReference>
<comment type="subcellular location">
    <subcellularLocation>
        <location evidence="2">Mitochondrion</location>
    </subcellularLocation>
    <subcellularLocation>
        <location evidence="22">Nucleus</location>
    </subcellularLocation>
    <subcellularLocation>
        <location evidence="22">Chromosome</location>
    </subcellularLocation>
</comment>
<dbReference type="HOGENOM" id="CLU_001666_2_1_1"/>
<name>A0A084GGL1_PSEDA</name>
<feature type="region of interest" description="Disordered" evidence="23">
    <location>
        <begin position="1559"/>
        <end position="1580"/>
    </location>
</feature>
<evidence type="ECO:0000256" key="3">
    <source>
        <dbReference type="ARBA" id="ARBA00007913"/>
    </source>
</evidence>
<dbReference type="GO" id="GO:0071932">
    <property type="term" value="P:replication fork reversal"/>
    <property type="evidence" value="ECO:0007669"/>
    <property type="project" value="TreeGrafter"/>
</dbReference>
<evidence type="ECO:0000256" key="2">
    <source>
        <dbReference type="ARBA" id="ARBA00004173"/>
    </source>
</evidence>
<dbReference type="InterPro" id="IPR041679">
    <property type="entry name" value="DNA2/NAM7-like_C"/>
</dbReference>
<comment type="caution">
    <text evidence="29">The sequence shown here is derived from an EMBL/GenBank/DDBJ whole genome shotgun (WGS) entry which is preliminary data.</text>
</comment>
<dbReference type="Pfam" id="PF08696">
    <property type="entry name" value="Dna2"/>
    <property type="match status" value="1"/>
</dbReference>
<feature type="compositionally biased region" description="Polar residues" evidence="23">
    <location>
        <begin position="405"/>
        <end position="414"/>
    </location>
</feature>
<keyword evidence="8 22" id="KW-0547">Nucleotide-binding</keyword>
<evidence type="ECO:0000256" key="8">
    <source>
        <dbReference type="ARBA" id="ARBA00022741"/>
    </source>
</evidence>
<comment type="catalytic activity">
    <reaction evidence="21 22">
        <text>ATP + H2O = ADP + phosphate + H(+)</text>
        <dbReference type="Rhea" id="RHEA:13065"/>
        <dbReference type="ChEBI" id="CHEBI:15377"/>
        <dbReference type="ChEBI" id="CHEBI:15378"/>
        <dbReference type="ChEBI" id="CHEBI:30616"/>
        <dbReference type="ChEBI" id="CHEBI:43474"/>
        <dbReference type="ChEBI" id="CHEBI:456216"/>
        <dbReference type="EC" id="3.6.4.12"/>
    </reaction>
</comment>
<dbReference type="InterPro" id="IPR026851">
    <property type="entry name" value="Dna2/JHS1_DEXXQ-box"/>
</dbReference>
<evidence type="ECO:0000256" key="21">
    <source>
        <dbReference type="ARBA" id="ARBA00047995"/>
    </source>
</evidence>
<dbReference type="GO" id="GO:0033567">
    <property type="term" value="P:DNA replication, Okazaki fragment processing"/>
    <property type="evidence" value="ECO:0007669"/>
    <property type="project" value="UniProtKB-UniRule"/>
</dbReference>
<dbReference type="GO" id="GO:0003677">
    <property type="term" value="F:DNA binding"/>
    <property type="evidence" value="ECO:0007669"/>
    <property type="project" value="UniProtKB-UniRule"/>
</dbReference>
<evidence type="ECO:0000256" key="16">
    <source>
        <dbReference type="ARBA" id="ARBA00023125"/>
    </source>
</evidence>
<dbReference type="FunFam" id="3.40.50.300:FF:001170">
    <property type="entry name" value="DNA replication helicase Dna2"/>
    <property type="match status" value="1"/>
</dbReference>
<protein>
    <recommendedName>
        <fullName evidence="22">DNA replication ATP-dependent helicase/nuclease</fullName>
        <ecNumber evidence="22">3.1.-.-</ecNumber>
        <ecNumber evidence="22">3.6.4.12</ecNumber>
    </recommendedName>
</protein>
<evidence type="ECO:0000256" key="7">
    <source>
        <dbReference type="ARBA" id="ARBA00022723"/>
    </source>
</evidence>
<dbReference type="Pfam" id="PF01930">
    <property type="entry name" value="Cas_Cas4"/>
    <property type="match status" value="1"/>
</dbReference>
<dbReference type="GO" id="GO:0016887">
    <property type="term" value="F:ATP hydrolysis activity"/>
    <property type="evidence" value="ECO:0007669"/>
    <property type="project" value="RHEA"/>
</dbReference>
<organism evidence="29 30">
    <name type="scientific">Pseudallescheria apiosperma</name>
    <name type="common">Scedosporium apiospermum</name>
    <dbReference type="NCBI Taxonomy" id="563466"/>
    <lineage>
        <taxon>Eukaryota</taxon>
        <taxon>Fungi</taxon>
        <taxon>Dikarya</taxon>
        <taxon>Ascomycota</taxon>
        <taxon>Pezizomycotina</taxon>
        <taxon>Sordariomycetes</taxon>
        <taxon>Hypocreomycetidae</taxon>
        <taxon>Microascales</taxon>
        <taxon>Microascaceae</taxon>
        <taxon>Scedosporium</taxon>
    </lineage>
</organism>
<evidence type="ECO:0000259" key="24">
    <source>
        <dbReference type="Pfam" id="PF01930"/>
    </source>
</evidence>
<feature type="compositionally biased region" description="Polar residues" evidence="23">
    <location>
        <begin position="287"/>
        <end position="297"/>
    </location>
</feature>
<evidence type="ECO:0000256" key="11">
    <source>
        <dbReference type="ARBA" id="ARBA00022801"/>
    </source>
</evidence>
<feature type="domain" description="DNA2 rift barrel" evidence="28">
    <location>
        <begin position="916"/>
        <end position="1005"/>
    </location>
</feature>
<dbReference type="Pfam" id="PF21123">
    <property type="entry name" value="Dna2_Rift"/>
    <property type="match status" value="1"/>
</dbReference>
<dbReference type="GO" id="GO:0005524">
    <property type="term" value="F:ATP binding"/>
    <property type="evidence" value="ECO:0007669"/>
    <property type="project" value="UniProtKB-UniRule"/>
</dbReference>
<dbReference type="InterPro" id="IPR045055">
    <property type="entry name" value="DNA2/NAM7-like"/>
</dbReference>
<keyword evidence="4 22" id="KW-0004">4Fe-4S</keyword>
<evidence type="ECO:0000256" key="13">
    <source>
        <dbReference type="ARBA" id="ARBA00022840"/>
    </source>
</evidence>
<feature type="domain" description="DNA replication factor Dna2 N-terminal" evidence="25">
    <location>
        <begin position="544"/>
        <end position="744"/>
    </location>
</feature>
<keyword evidence="11 22" id="KW-0378">Hydrolase</keyword>
<dbReference type="GeneID" id="27718958"/>
<evidence type="ECO:0000256" key="6">
    <source>
        <dbReference type="ARBA" id="ARBA00022722"/>
    </source>
</evidence>
<dbReference type="GO" id="GO:0005634">
    <property type="term" value="C:nucleus"/>
    <property type="evidence" value="ECO:0007669"/>
    <property type="project" value="UniProtKB-SubCell"/>
</dbReference>
<dbReference type="Pfam" id="PF13087">
    <property type="entry name" value="AAA_12"/>
    <property type="match status" value="1"/>
</dbReference>